<feature type="coiled-coil region" evidence="15">
    <location>
        <begin position="530"/>
        <end position="645"/>
    </location>
</feature>
<dbReference type="PRINTS" id="PR01432">
    <property type="entry name" value="RABAPTIN"/>
</dbReference>
<dbReference type="GO" id="GO:0015031">
    <property type="term" value="P:protein transport"/>
    <property type="evidence" value="ECO:0007669"/>
    <property type="project" value="UniProtKB-KW"/>
</dbReference>
<evidence type="ECO:0000313" key="19">
    <source>
        <dbReference type="EMBL" id="JAS35029.1"/>
    </source>
</evidence>
<comment type="subcellular location">
    <subcellularLocation>
        <location evidence="2">Cytoplasm</location>
    </subcellularLocation>
    <subcellularLocation>
        <location evidence="1">Early endosome</location>
    </subcellularLocation>
</comment>
<organism evidence="18">
    <name type="scientific">Clastoptera arizonana</name>
    <name type="common">Arizona spittle bug</name>
    <dbReference type="NCBI Taxonomy" id="38151"/>
    <lineage>
        <taxon>Eukaryota</taxon>
        <taxon>Metazoa</taxon>
        <taxon>Ecdysozoa</taxon>
        <taxon>Arthropoda</taxon>
        <taxon>Hexapoda</taxon>
        <taxon>Insecta</taxon>
        <taxon>Pterygota</taxon>
        <taxon>Neoptera</taxon>
        <taxon>Paraneoptera</taxon>
        <taxon>Hemiptera</taxon>
        <taxon>Auchenorrhyncha</taxon>
        <taxon>Cercopoidea</taxon>
        <taxon>Clastopteridae</taxon>
        <taxon>Clastoptera</taxon>
    </lineage>
</organism>
<dbReference type="EMBL" id="GEDC01002269">
    <property type="protein sequence ID" value="JAS35029.1"/>
    <property type="molecule type" value="Transcribed_RNA"/>
</dbReference>
<dbReference type="GO" id="GO:0008083">
    <property type="term" value="F:growth factor activity"/>
    <property type="evidence" value="ECO:0007669"/>
    <property type="project" value="InterPro"/>
</dbReference>
<dbReference type="InterPro" id="IPR013083">
    <property type="entry name" value="Znf_RING/FYVE/PHD"/>
</dbReference>
<evidence type="ECO:0000256" key="13">
    <source>
        <dbReference type="ARBA" id="ARBA00023054"/>
    </source>
</evidence>
<evidence type="ECO:0000256" key="12">
    <source>
        <dbReference type="ARBA" id="ARBA00022927"/>
    </source>
</evidence>
<dbReference type="Pfam" id="PF09311">
    <property type="entry name" value="Rab5-bind"/>
    <property type="match status" value="1"/>
</dbReference>
<dbReference type="Pfam" id="PF01363">
    <property type="entry name" value="FYVE"/>
    <property type="match status" value="1"/>
</dbReference>
<dbReference type="InterPro" id="IPR011011">
    <property type="entry name" value="Znf_FYVE_PHD"/>
</dbReference>
<evidence type="ECO:0000256" key="4">
    <source>
        <dbReference type="ARBA" id="ARBA00022448"/>
    </source>
</evidence>
<dbReference type="SMART" id="SM00064">
    <property type="entry name" value="FYVE"/>
    <property type="match status" value="1"/>
</dbReference>
<evidence type="ECO:0000256" key="16">
    <source>
        <dbReference type="SAM" id="MobiDB-lite"/>
    </source>
</evidence>
<name>A0A1B6CDN1_9HEMI</name>
<accession>A0A1B6CDN1</accession>
<keyword evidence="9" id="KW-0967">Endosome</keyword>
<feature type="compositionally biased region" description="Basic and acidic residues" evidence="16">
    <location>
        <begin position="33"/>
        <end position="42"/>
    </location>
</feature>
<keyword evidence="7" id="KW-0254">Endocytosis</keyword>
<dbReference type="PANTHER" id="PTHR31179:SF7">
    <property type="entry name" value="FYVE-TYPE DOMAIN-CONTAINING PROTEIN"/>
    <property type="match status" value="1"/>
</dbReference>
<feature type="coiled-coil region" evidence="15">
    <location>
        <begin position="759"/>
        <end position="793"/>
    </location>
</feature>
<dbReference type="FunFam" id="1.20.5.730:FF:000005">
    <property type="entry name" value="RABaptiN (Rab effector)"/>
    <property type="match status" value="1"/>
</dbReference>
<evidence type="ECO:0000256" key="8">
    <source>
        <dbReference type="ARBA" id="ARBA00022723"/>
    </source>
</evidence>
<evidence type="ECO:0000256" key="7">
    <source>
        <dbReference type="ARBA" id="ARBA00022583"/>
    </source>
</evidence>
<dbReference type="Gene3D" id="1.20.5.730">
    <property type="entry name" value="Single helix bin"/>
    <property type="match status" value="1"/>
</dbReference>
<keyword evidence="11" id="KW-0862">Zinc</keyword>
<dbReference type="GO" id="GO:0008270">
    <property type="term" value="F:zinc ion binding"/>
    <property type="evidence" value="ECO:0007669"/>
    <property type="project" value="UniProtKB-KW"/>
</dbReference>
<evidence type="ECO:0000256" key="9">
    <source>
        <dbReference type="ARBA" id="ARBA00022753"/>
    </source>
</evidence>
<keyword evidence="4" id="KW-0813">Transport</keyword>
<sequence>MEMPEENSIQSKDNQSDENDVHLKLQKLSEQAQQHETEKQRMREEFGLQRAKMKELFIQKEEELKRGSTEHLRLLSEFKKLQTDLDEARSQAMVAKLEFEEERKKFTDELQSLQHVITETVLQTSRYEAELVDKQRANEKLEDEIIELKNEGTHKAPLLSAPGAMISTLTRKVVSQLGQSTNSNVHHNVENVEDSTKKSNRPIQDDEDIMKTLVHPLEEEIKALKEKLRTTDSLLRYYQNNEISNKKPSEAIVNLIDTSNDAEISQEDGSDSRLQKQDNKQDIIEVQAIIDTTDPEVLVKEVKRLQAELNDAQSHITVCKLNLEEERRKYNDEVKSLTRLISESVDESNHYRSMLEEQQRVNEKLEGDISELRGGSHETPLLGAPGVMISTFARKMAQLGQSDSSSSSVSHANSDNLEESMRKVNKYAQEDAEVLRSLVIPLEEEIKALKEKLRTADSQLRKYQSEDGSYVEMLEKNLTTAESSELAANNDLRRNSKDVAILSSQNKVPNSPLKYNEDSPGDLKTKCNLCLNYEAQLVNEQKKYSELCKELAMLDRCRQDLNKEMAIRKDMEQKWNENKEEHKAQVTELQMKFKKSEEALQTLQSDFKTMTTNATKKIEMLREQREQMRKDLQSLDLENEKLVGKHNTHSQELQDAFIDLPANVEELQEMLLKCREDLITARVGQEAAEVTAATQREESKMYVTQHDTERKSWNQKQAAMSAEISALQYELQKEMRLRSECQLKVQKSDAMEANLRSEMDDLKSQLVISNHDKKKLEEQVVELRNRVTSLQTELDNGETVQKDFVLLSQSLQQELERIRGADTQVRWEHDEDVDECPGCRATFSTVTRRKQHCRHCGRVFCTACLSHVVPSGPNQRSSKVCDVCHTLLNRNTAPYFSTEPPHSNE</sequence>
<dbReference type="InterPro" id="IPR018514">
    <property type="entry name" value="Rabaptin_CC"/>
</dbReference>
<dbReference type="GO" id="GO:0005769">
    <property type="term" value="C:early endosome"/>
    <property type="evidence" value="ECO:0007669"/>
    <property type="project" value="UniProtKB-SubCell"/>
</dbReference>
<dbReference type="Pfam" id="PF03528">
    <property type="entry name" value="Rabaptin"/>
    <property type="match status" value="1"/>
</dbReference>
<evidence type="ECO:0000256" key="5">
    <source>
        <dbReference type="ARBA" id="ARBA00022490"/>
    </source>
</evidence>
<evidence type="ECO:0000256" key="14">
    <source>
        <dbReference type="PROSITE-ProRule" id="PRU00091"/>
    </source>
</evidence>
<evidence type="ECO:0000256" key="6">
    <source>
        <dbReference type="ARBA" id="ARBA00022553"/>
    </source>
</evidence>
<evidence type="ECO:0000313" key="18">
    <source>
        <dbReference type="EMBL" id="JAS11541.1"/>
    </source>
</evidence>
<evidence type="ECO:0000256" key="1">
    <source>
        <dbReference type="ARBA" id="ARBA00004412"/>
    </source>
</evidence>
<reference evidence="18" key="1">
    <citation type="submission" date="2015-12" db="EMBL/GenBank/DDBJ databases">
        <title>De novo transcriptome assembly of four potential Pierce s Disease insect vectors from Arizona vineyards.</title>
        <authorList>
            <person name="Tassone E.E."/>
        </authorList>
    </citation>
    <scope>NUCLEOTIDE SEQUENCE</scope>
</reference>
<keyword evidence="10 14" id="KW-0863">Zinc-finger</keyword>
<feature type="domain" description="FYVE-type" evidence="17">
    <location>
        <begin position="830"/>
        <end position="889"/>
    </location>
</feature>
<dbReference type="PANTHER" id="PTHR31179">
    <property type="entry name" value="RAB GTPASE-BINDING EFFECTOR PROTEIN"/>
    <property type="match status" value="1"/>
</dbReference>
<keyword evidence="5" id="KW-0963">Cytoplasm</keyword>
<dbReference type="InterPro" id="IPR017455">
    <property type="entry name" value="Znf_FYVE-rel"/>
</dbReference>
<dbReference type="CDD" id="cd15739">
    <property type="entry name" value="FYVE_RABE_unchar"/>
    <property type="match status" value="1"/>
</dbReference>
<dbReference type="EMBL" id="GEDC01025757">
    <property type="protein sequence ID" value="JAS11541.1"/>
    <property type="molecule type" value="Transcribed_RNA"/>
</dbReference>
<dbReference type="Gene3D" id="3.30.40.10">
    <property type="entry name" value="Zinc/RING finger domain, C3HC4 (zinc finger)"/>
    <property type="match status" value="1"/>
</dbReference>
<evidence type="ECO:0000256" key="15">
    <source>
        <dbReference type="SAM" id="Coils"/>
    </source>
</evidence>
<evidence type="ECO:0000259" key="17">
    <source>
        <dbReference type="PROSITE" id="PS50178"/>
    </source>
</evidence>
<feature type="coiled-coil region" evidence="15">
    <location>
        <begin position="320"/>
        <end position="375"/>
    </location>
</feature>
<keyword evidence="13 15" id="KW-0175">Coiled coil</keyword>
<dbReference type="GO" id="GO:0005096">
    <property type="term" value="F:GTPase activator activity"/>
    <property type="evidence" value="ECO:0007669"/>
    <property type="project" value="InterPro"/>
</dbReference>
<dbReference type="SUPFAM" id="SSF103652">
    <property type="entry name" value="G protein-binding domain"/>
    <property type="match status" value="1"/>
</dbReference>
<feature type="coiled-coil region" evidence="15">
    <location>
        <begin position="71"/>
        <end position="151"/>
    </location>
</feature>
<protein>
    <recommendedName>
        <fullName evidence="17">FYVE-type domain-containing protein</fullName>
    </recommendedName>
</protein>
<dbReference type="InterPro" id="IPR000306">
    <property type="entry name" value="Znf_FYVE"/>
</dbReference>
<feature type="region of interest" description="Disordered" evidence="16">
    <location>
        <begin position="1"/>
        <end position="42"/>
    </location>
</feature>
<evidence type="ECO:0000256" key="3">
    <source>
        <dbReference type="ARBA" id="ARBA00006603"/>
    </source>
</evidence>
<dbReference type="GO" id="GO:0006897">
    <property type="term" value="P:endocytosis"/>
    <property type="evidence" value="ECO:0007669"/>
    <property type="project" value="UniProtKB-KW"/>
</dbReference>
<evidence type="ECO:0000256" key="10">
    <source>
        <dbReference type="ARBA" id="ARBA00022771"/>
    </source>
</evidence>
<keyword evidence="8" id="KW-0479">Metal-binding</keyword>
<gene>
    <name evidence="19" type="ORF">g.38334</name>
    <name evidence="18" type="ORF">g.38335</name>
</gene>
<comment type="similarity">
    <text evidence="3">Belongs to the rabaptin family.</text>
</comment>
<feature type="coiled-coil region" evidence="15">
    <location>
        <begin position="439"/>
        <end position="466"/>
    </location>
</feature>
<evidence type="ECO:0000256" key="2">
    <source>
        <dbReference type="ARBA" id="ARBA00004496"/>
    </source>
</evidence>
<dbReference type="AlphaFoldDB" id="A0A1B6CDN1"/>
<dbReference type="SUPFAM" id="SSF57903">
    <property type="entry name" value="FYVE/PHD zinc finger"/>
    <property type="match status" value="1"/>
</dbReference>
<keyword evidence="12" id="KW-0653">Protein transport</keyword>
<keyword evidence="6" id="KW-0597">Phosphoprotein</keyword>
<evidence type="ECO:0000256" key="11">
    <source>
        <dbReference type="ARBA" id="ARBA00022833"/>
    </source>
</evidence>
<dbReference type="InterPro" id="IPR003914">
    <property type="entry name" value="Rabaptin"/>
</dbReference>
<dbReference type="PROSITE" id="PS50178">
    <property type="entry name" value="ZF_FYVE"/>
    <property type="match status" value="1"/>
</dbReference>
<dbReference type="InterPro" id="IPR015390">
    <property type="entry name" value="Rabaptin_Rab5-bd_dom"/>
</dbReference>
<proteinExistence type="inferred from homology"/>